<dbReference type="RefSeq" id="WP_110612135.1">
    <property type="nucleotide sequence ID" value="NZ_PDOD01000006.1"/>
</dbReference>
<evidence type="ECO:0000313" key="2">
    <source>
        <dbReference type="EMBL" id="PYZ91768.1"/>
    </source>
</evidence>
<dbReference type="Gene3D" id="2.40.128.690">
    <property type="entry name" value="YycH protein, domain 3-like"/>
    <property type="match status" value="1"/>
</dbReference>
<proteinExistence type="predicted"/>
<comment type="caution">
    <text evidence="2">The sequence shown here is derived from an EMBL/GenBank/DDBJ whole genome shotgun (WGS) entry which is preliminary data.</text>
</comment>
<dbReference type="InterPro" id="IPR018604">
    <property type="entry name" value="YycI-like"/>
</dbReference>
<dbReference type="Pfam" id="PF09648">
    <property type="entry name" value="YycI"/>
    <property type="match status" value="1"/>
</dbReference>
<protein>
    <recommendedName>
        <fullName evidence="1">Regulatory protein YycH-like domain-containing protein</fullName>
    </recommendedName>
</protein>
<gene>
    <name evidence="2" type="ORF">CR194_19290</name>
</gene>
<dbReference type="AlphaFoldDB" id="A0A323T620"/>
<dbReference type="OrthoDB" id="2388036at2"/>
<dbReference type="Proteomes" id="UP000248214">
    <property type="component" value="Unassembled WGS sequence"/>
</dbReference>
<sequence length="260" mass="30470">MDWSKTKTIFILTFLCLNIFLGYQLYEKHNRGNLNFLTEASLQMRLDDNRIEIEIEDAEETIDGAPITGTVRPFQEEFFINSLERQTPSVIDETILYSELDSPSPLVSANLRASVEAFLQQYVYHGDEYEFAQFNEQEQYIGLYQTYKGRKIDQYEREDFHLVLHLNEDLEVESYSQKYMSVSEQEGREQELLSPLKAVERLLNQQYIRQNTVITEAELGYYSRIQLDANFQVFAPMWRIIANDEIFFVDAINGEVQSAS</sequence>
<reference evidence="2 3" key="1">
    <citation type="submission" date="2017-10" db="EMBL/GenBank/DDBJ databases">
        <title>Bacillus sp. nov., a halophilic bacterium isolated from a Keqin Lake.</title>
        <authorList>
            <person name="Wang H."/>
        </authorList>
    </citation>
    <scope>NUCLEOTIDE SEQUENCE [LARGE SCALE GENOMIC DNA]</scope>
    <source>
        <strain evidence="2 3">KQ-12</strain>
    </source>
</reference>
<keyword evidence="3" id="KW-1185">Reference proteome</keyword>
<name>A0A323T620_9BACI</name>
<evidence type="ECO:0000313" key="3">
    <source>
        <dbReference type="Proteomes" id="UP000248214"/>
    </source>
</evidence>
<dbReference type="EMBL" id="PDOD01000006">
    <property type="protein sequence ID" value="PYZ91768.1"/>
    <property type="molecule type" value="Genomic_DNA"/>
</dbReference>
<evidence type="ECO:0000259" key="1">
    <source>
        <dbReference type="Pfam" id="PF09648"/>
    </source>
</evidence>
<accession>A0A323T620</accession>
<organism evidence="2 3">
    <name type="scientific">Salipaludibacillus keqinensis</name>
    <dbReference type="NCBI Taxonomy" id="2045207"/>
    <lineage>
        <taxon>Bacteria</taxon>
        <taxon>Bacillati</taxon>
        <taxon>Bacillota</taxon>
        <taxon>Bacilli</taxon>
        <taxon>Bacillales</taxon>
        <taxon>Bacillaceae</taxon>
    </lineage>
</organism>
<feature type="domain" description="Regulatory protein YycH-like" evidence="1">
    <location>
        <begin position="38"/>
        <end position="252"/>
    </location>
</feature>
<dbReference type="GO" id="GO:0016020">
    <property type="term" value="C:membrane"/>
    <property type="evidence" value="ECO:0007669"/>
    <property type="project" value="InterPro"/>
</dbReference>